<dbReference type="Pfam" id="PF12902">
    <property type="entry name" value="Ferritin-like"/>
    <property type="match status" value="1"/>
</dbReference>
<dbReference type="OrthoDB" id="9795032at2"/>
<organism evidence="2 3">
    <name type="scientific">Hymenobacter aquaticus</name>
    <dbReference type="NCBI Taxonomy" id="1867101"/>
    <lineage>
        <taxon>Bacteria</taxon>
        <taxon>Pseudomonadati</taxon>
        <taxon>Bacteroidota</taxon>
        <taxon>Cytophagia</taxon>
        <taxon>Cytophagales</taxon>
        <taxon>Hymenobacteraceae</taxon>
        <taxon>Hymenobacter</taxon>
    </lineage>
</organism>
<keyword evidence="3" id="KW-1185">Reference proteome</keyword>
<protein>
    <recommendedName>
        <fullName evidence="1">Iminophenyl-pyruvate dimer synthase domain-containing protein</fullName>
    </recommendedName>
</protein>
<gene>
    <name evidence="2" type="ORF">E5K00_18900</name>
</gene>
<dbReference type="InterPro" id="IPR026820">
    <property type="entry name" value="VioB/RebD_dom"/>
</dbReference>
<dbReference type="SUPFAM" id="SSF47240">
    <property type="entry name" value="Ferritin-like"/>
    <property type="match status" value="1"/>
</dbReference>
<accession>A0A4Z0PYB7</accession>
<evidence type="ECO:0000313" key="2">
    <source>
        <dbReference type="EMBL" id="TGE22314.1"/>
    </source>
</evidence>
<dbReference type="Gene3D" id="1.20.1260.10">
    <property type="match status" value="1"/>
</dbReference>
<reference evidence="2 3" key="1">
    <citation type="submission" date="2019-04" db="EMBL/GenBank/DDBJ databases">
        <authorList>
            <person name="Feng G."/>
            <person name="Zhang J."/>
            <person name="Zhu H."/>
        </authorList>
    </citation>
    <scope>NUCLEOTIDE SEQUENCE [LARGE SCALE GENOMIC DNA]</scope>
    <source>
        <strain evidence="2 3">JCM 31653</strain>
    </source>
</reference>
<evidence type="ECO:0000313" key="3">
    <source>
        <dbReference type="Proteomes" id="UP000297549"/>
    </source>
</evidence>
<evidence type="ECO:0000259" key="1">
    <source>
        <dbReference type="Pfam" id="PF12902"/>
    </source>
</evidence>
<dbReference type="InterPro" id="IPR012347">
    <property type="entry name" value="Ferritin-like"/>
</dbReference>
<proteinExistence type="predicted"/>
<dbReference type="AlphaFoldDB" id="A0A4Z0PYB7"/>
<dbReference type="PANTHER" id="PTHR34400:SF4">
    <property type="entry name" value="MEMBRANE PROTEIN"/>
    <property type="match status" value="1"/>
</dbReference>
<comment type="caution">
    <text evidence="2">The sequence shown here is derived from an EMBL/GenBank/DDBJ whole genome shotgun (WGS) entry which is preliminary data.</text>
</comment>
<sequence length="357" mass="37832">MLLLKSSLAQDLTDPAALRTALQQAIELEHSTIPPYLYALYSLIQGKNDAIAALIQSVVIEEMTHMALACNILNAIGGAPVIDSPDFIPQYPGPLPGTVESQLTVPLAPFSLDLVKNVFMVIEEPEDPLNYPVVGLRAAAAPPLTIGQFYEKIREALIANGEGIFTGDTSRQVSATYMGITPVTNLAQAVAAIDLIVEQGEGTTTSPQASPTELAHYYRFAEIYHGRQLVPTTAAVPVGAEDAEPFDDGYSYSGPAIAFDPAGVYPVVTNPKAAQYAPGTLARNDCDTFNYSYTGLLQALHQTFNGTPAAIQGAIGAMFTLKTQAIGMMQVVIKPGSPTTAGPSFEYQPTLPADQSA</sequence>
<dbReference type="Proteomes" id="UP000297549">
    <property type="component" value="Unassembled WGS sequence"/>
</dbReference>
<feature type="domain" description="Iminophenyl-pyruvate dimer synthase" evidence="1">
    <location>
        <begin position="22"/>
        <end position="225"/>
    </location>
</feature>
<dbReference type="InterPro" id="IPR009078">
    <property type="entry name" value="Ferritin-like_SF"/>
</dbReference>
<name>A0A4Z0PYB7_9BACT</name>
<dbReference type="PANTHER" id="PTHR34400">
    <property type="match status" value="1"/>
</dbReference>
<dbReference type="RefSeq" id="WP_135464833.1">
    <property type="nucleotide sequence ID" value="NZ_SRLC01000002.1"/>
</dbReference>
<dbReference type="EMBL" id="SRLC01000002">
    <property type="protein sequence ID" value="TGE22314.1"/>
    <property type="molecule type" value="Genomic_DNA"/>
</dbReference>